<comment type="caution">
    <text evidence="1">The sequence shown here is derived from an EMBL/GenBank/DDBJ whole genome shotgun (WGS) entry which is preliminary data.</text>
</comment>
<evidence type="ECO:0000313" key="2">
    <source>
        <dbReference type="Proteomes" id="UP001055811"/>
    </source>
</evidence>
<organism evidence="1 2">
    <name type="scientific">Cichorium intybus</name>
    <name type="common">Chicory</name>
    <dbReference type="NCBI Taxonomy" id="13427"/>
    <lineage>
        <taxon>Eukaryota</taxon>
        <taxon>Viridiplantae</taxon>
        <taxon>Streptophyta</taxon>
        <taxon>Embryophyta</taxon>
        <taxon>Tracheophyta</taxon>
        <taxon>Spermatophyta</taxon>
        <taxon>Magnoliopsida</taxon>
        <taxon>eudicotyledons</taxon>
        <taxon>Gunneridae</taxon>
        <taxon>Pentapetalae</taxon>
        <taxon>asterids</taxon>
        <taxon>campanulids</taxon>
        <taxon>Asterales</taxon>
        <taxon>Asteraceae</taxon>
        <taxon>Cichorioideae</taxon>
        <taxon>Cichorieae</taxon>
        <taxon>Cichoriinae</taxon>
        <taxon>Cichorium</taxon>
    </lineage>
</organism>
<accession>A0ACB9AEC8</accession>
<keyword evidence="2" id="KW-1185">Reference proteome</keyword>
<dbReference type="Proteomes" id="UP001055811">
    <property type="component" value="Linkage Group LG07"/>
</dbReference>
<name>A0ACB9AEC8_CICIN</name>
<protein>
    <submittedName>
        <fullName evidence="1">Uncharacterized protein</fullName>
    </submittedName>
</protein>
<evidence type="ECO:0000313" key="1">
    <source>
        <dbReference type="EMBL" id="KAI3708321.1"/>
    </source>
</evidence>
<sequence>MLSHGALFGLSKPNPSATSSALTHPTILRTACYESVIISMVSPFTFDLFSNHFSSTPKIPIHKSSNPNLRFCNGKCSKKVHECCWKFLVTHAVELSKNLHDDSFEGSLNEDTIFKDVFFGHENGGSSKRCVVTGAIRFENDDNTPKNSSFPSTDDHSVTTSHEDSGTLSEELISCKRRKVSILEHSIATCRLVESSVHGVKSSCYLLKRHVADQYPNDSSSSQESIQEPVKYFKKIPKDSSFLDLDENENENENEIEDEDGKILAFCKSDNTSCQTNNVDEDSTIDDQESCRKLSISSLEDQNDSKFKRQKGKKGKPATKKRKTHVGNVLKQYNNRKGSCRLLPRGHHHFKENFSAIGVRTVLSWLIDSGVIHQNEVITYKNPRDNSVIKDGLITRDGIICRCCDNVFSVSKFKIHSGFTLNCPCLNLFMESGKSLTLCQLEAWSNEYKVKKAATQTVIQEFDQNDDSCGLCGDGGDLICCDNCPSTFHQECLRMQELPEDHKECVMKTGIGNGLVSLTWFCSESCKEIHSGLDSQVGMMNSVSDGFSWTLLRCTHVDGNVLSDHHFVALKVERNLKLAVALTIMEECFLPMIDPRTGINMIPHVLYNQGSEFTRLDYEGFYTVVLEKDDMLLSIACIRRLMNAVEKLLKSLKIEKLVLCAIPSLVDTWIQNFGFMHLEDEEKKYLRKTNLMVFPGTVWLKKPMHQGAIHKTPRETMASYWDFGLEEDMTMPVNGKQLLQKDRDYDDDLKVQSEEQHSAFEGMCCEVVCGVK</sequence>
<reference evidence="2" key="1">
    <citation type="journal article" date="2022" name="Mol. Ecol. Resour.">
        <title>The genomes of chicory, endive, great burdock and yacon provide insights into Asteraceae palaeo-polyploidization history and plant inulin production.</title>
        <authorList>
            <person name="Fan W."/>
            <person name="Wang S."/>
            <person name="Wang H."/>
            <person name="Wang A."/>
            <person name="Jiang F."/>
            <person name="Liu H."/>
            <person name="Zhao H."/>
            <person name="Xu D."/>
            <person name="Zhang Y."/>
        </authorList>
    </citation>
    <scope>NUCLEOTIDE SEQUENCE [LARGE SCALE GENOMIC DNA]</scope>
    <source>
        <strain evidence="2">cv. Punajuju</strain>
    </source>
</reference>
<proteinExistence type="predicted"/>
<dbReference type="EMBL" id="CM042015">
    <property type="protein sequence ID" value="KAI3708321.1"/>
    <property type="molecule type" value="Genomic_DNA"/>
</dbReference>
<gene>
    <name evidence="1" type="ORF">L2E82_37488</name>
</gene>
<reference evidence="1 2" key="2">
    <citation type="journal article" date="2022" name="Mol. Ecol. Resour.">
        <title>The genomes of chicory, endive, great burdock and yacon provide insights into Asteraceae paleo-polyploidization history and plant inulin production.</title>
        <authorList>
            <person name="Fan W."/>
            <person name="Wang S."/>
            <person name="Wang H."/>
            <person name="Wang A."/>
            <person name="Jiang F."/>
            <person name="Liu H."/>
            <person name="Zhao H."/>
            <person name="Xu D."/>
            <person name="Zhang Y."/>
        </authorList>
    </citation>
    <scope>NUCLEOTIDE SEQUENCE [LARGE SCALE GENOMIC DNA]</scope>
    <source>
        <strain evidence="2">cv. Punajuju</strain>
        <tissue evidence="1">Leaves</tissue>
    </source>
</reference>